<protein>
    <recommendedName>
        <fullName evidence="3">Acetyltransferase (GNAT) domain-containing protein</fullName>
    </recommendedName>
</protein>
<dbReference type="EMBL" id="WMBQ01000001">
    <property type="protein sequence ID" value="MTD93261.1"/>
    <property type="molecule type" value="Genomic_DNA"/>
</dbReference>
<keyword evidence="2" id="KW-1185">Reference proteome</keyword>
<reference evidence="1 2" key="1">
    <citation type="submission" date="2019-11" db="EMBL/GenBank/DDBJ databases">
        <title>Identification of a novel strain.</title>
        <authorList>
            <person name="Xu Q."/>
            <person name="Wang G."/>
        </authorList>
    </citation>
    <scope>NUCLEOTIDE SEQUENCE [LARGE SCALE GENOMIC DNA]</scope>
    <source>
        <strain evidence="2">xq</strain>
    </source>
</reference>
<sequence>MVETVRACRREDVPIVAGMFARVFQRGKGVPGRELPRYFEKILFPDASPDASNESPSRVFLDAQGDVRGFIGIWPRRMVLHGRTIEAAIAGSMMVDQPDAHPTAGARLLRAYLSGPQELSFSETANDISQRMWEKVGGQRLPAASLDWLRVLRPAGFAVALAGMAFRPASIFSPAASGFDRLVEARGRNPLAAPPDAFGYRDAEVTNAELAELIPTLSDSYGLHPDWHSPELSLLLAHAESKERYGDLYRRVVHAPGRGPVGCYLYYGRRGRIARVLQVVALPDAVGATLDSLFRHAASAGCVAVRGRTDATLLDALIARRCVLFHGGAMVIHARNKALLEEVRQARSLLTGLAGESWTRLIGGKFA</sequence>
<organism evidence="1 2">
    <name type="scientific">Hyphomicrobium album</name>
    <dbReference type="NCBI Taxonomy" id="2665159"/>
    <lineage>
        <taxon>Bacteria</taxon>
        <taxon>Pseudomonadati</taxon>
        <taxon>Pseudomonadota</taxon>
        <taxon>Alphaproteobacteria</taxon>
        <taxon>Hyphomicrobiales</taxon>
        <taxon>Hyphomicrobiaceae</taxon>
        <taxon>Hyphomicrobium</taxon>
    </lineage>
</organism>
<evidence type="ECO:0008006" key="3">
    <source>
        <dbReference type="Google" id="ProtNLM"/>
    </source>
</evidence>
<evidence type="ECO:0000313" key="2">
    <source>
        <dbReference type="Proteomes" id="UP000440694"/>
    </source>
</evidence>
<name>A0A6I3KKK0_9HYPH</name>
<accession>A0A6I3KKK0</accession>
<evidence type="ECO:0000313" key="1">
    <source>
        <dbReference type="EMBL" id="MTD93261.1"/>
    </source>
</evidence>
<dbReference type="AlphaFoldDB" id="A0A6I3KKK0"/>
<dbReference type="SUPFAM" id="SSF55729">
    <property type="entry name" value="Acyl-CoA N-acyltransferases (Nat)"/>
    <property type="match status" value="1"/>
</dbReference>
<proteinExistence type="predicted"/>
<dbReference type="InterPro" id="IPR016181">
    <property type="entry name" value="Acyl_CoA_acyltransferase"/>
</dbReference>
<gene>
    <name evidence="1" type="ORF">GIW81_02800</name>
</gene>
<dbReference type="Proteomes" id="UP000440694">
    <property type="component" value="Unassembled WGS sequence"/>
</dbReference>
<dbReference type="RefSeq" id="WP_154737816.1">
    <property type="nucleotide sequence ID" value="NZ_WMBQ01000001.1"/>
</dbReference>
<comment type="caution">
    <text evidence="1">The sequence shown here is derived from an EMBL/GenBank/DDBJ whole genome shotgun (WGS) entry which is preliminary data.</text>
</comment>